<dbReference type="Proteomes" id="UP000238701">
    <property type="component" value="Unassembled WGS sequence"/>
</dbReference>
<protein>
    <submittedName>
        <fullName evidence="1">Uncharacterized protein</fullName>
    </submittedName>
</protein>
<accession>A0A2U3KCW2</accession>
<reference evidence="2" key="1">
    <citation type="submission" date="2018-02" db="EMBL/GenBank/DDBJ databases">
        <authorList>
            <person name="Hausmann B."/>
        </authorList>
    </citation>
    <scope>NUCLEOTIDE SEQUENCE [LARGE SCALE GENOMIC DNA]</scope>
    <source>
        <strain evidence="2">Peat soil MAG SbA1</strain>
    </source>
</reference>
<sequence>MKGGKLALPRHVSWRKIALALINLFLSVCRRSDWLQRNRFVIYVRLSVGFLTWGDSLTGGPS</sequence>
<gene>
    <name evidence="1" type="ORF">SBA1_1780003</name>
</gene>
<evidence type="ECO:0000313" key="2">
    <source>
        <dbReference type="Proteomes" id="UP000238701"/>
    </source>
</evidence>
<organism evidence="1 2">
    <name type="scientific">Candidatus Sulfotelmatobacter kueseliae</name>
    <dbReference type="NCBI Taxonomy" id="2042962"/>
    <lineage>
        <taxon>Bacteria</taxon>
        <taxon>Pseudomonadati</taxon>
        <taxon>Acidobacteriota</taxon>
        <taxon>Terriglobia</taxon>
        <taxon>Terriglobales</taxon>
        <taxon>Candidatus Korobacteraceae</taxon>
        <taxon>Candidatus Sulfotelmatobacter</taxon>
    </lineage>
</organism>
<proteinExistence type="predicted"/>
<dbReference type="EMBL" id="OMOD01000088">
    <property type="protein sequence ID" value="SPF37360.1"/>
    <property type="molecule type" value="Genomic_DNA"/>
</dbReference>
<evidence type="ECO:0000313" key="1">
    <source>
        <dbReference type="EMBL" id="SPF37360.1"/>
    </source>
</evidence>
<name>A0A2U3KCW2_9BACT</name>
<dbReference type="AlphaFoldDB" id="A0A2U3KCW2"/>